<protein>
    <submittedName>
        <fullName evidence="3">DUF3180 domain-containing protein</fullName>
    </submittedName>
</protein>
<dbReference type="InterPro" id="IPR021517">
    <property type="entry name" value="DUF3180"/>
</dbReference>
<dbReference type="RefSeq" id="WP_124799819.1">
    <property type="nucleotide sequence ID" value="NZ_CP034170.1"/>
</dbReference>
<keyword evidence="4" id="KW-1185">Reference proteome</keyword>
<reference evidence="3 4" key="1">
    <citation type="submission" date="2018-11" db="EMBL/GenBank/DDBJ databases">
        <authorList>
            <person name="Da X."/>
        </authorList>
    </citation>
    <scope>NUCLEOTIDE SEQUENCE [LARGE SCALE GENOMIC DNA]</scope>
    <source>
        <strain evidence="3 4">S14-144</strain>
    </source>
</reference>
<reference evidence="3 4" key="2">
    <citation type="submission" date="2018-12" db="EMBL/GenBank/DDBJ databases">
        <title>Nakamurella antarcticus sp. nov., isolated from Antarctica South Shetland Islands soil.</title>
        <authorList>
            <person name="Peng F."/>
        </authorList>
    </citation>
    <scope>NUCLEOTIDE SEQUENCE [LARGE SCALE GENOMIC DNA]</scope>
    <source>
        <strain evidence="3 4">S14-144</strain>
    </source>
</reference>
<organism evidence="3 4">
    <name type="scientific">Nakamurella antarctica</name>
    <dbReference type="NCBI Taxonomy" id="1902245"/>
    <lineage>
        <taxon>Bacteria</taxon>
        <taxon>Bacillati</taxon>
        <taxon>Actinomycetota</taxon>
        <taxon>Actinomycetes</taxon>
        <taxon>Nakamurellales</taxon>
        <taxon>Nakamurellaceae</taxon>
        <taxon>Nakamurella</taxon>
    </lineage>
</organism>
<proteinExistence type="predicted"/>
<evidence type="ECO:0000256" key="1">
    <source>
        <dbReference type="SAM" id="MobiDB-lite"/>
    </source>
</evidence>
<sequence length="180" mass="18693">MSRDDDGRMGLTRWRDLAAVSVLATLASYALVRWQYGNLPQLPRFAGISAALVGLGEAAAGFTMRSRLGTRGNSSLAPNRAQLPTRTPIPPLVAARALMVAKATALAGAGVVGLWLGLVLYVTPHAADLRAASADSATGTIGLVGALIMVAGALWLERSCVAPPQQDPPRGGDDVTQPRQ</sequence>
<evidence type="ECO:0000313" key="4">
    <source>
        <dbReference type="Proteomes" id="UP000268084"/>
    </source>
</evidence>
<feature type="region of interest" description="Disordered" evidence="1">
    <location>
        <begin position="161"/>
        <end position="180"/>
    </location>
</feature>
<feature type="transmembrane region" description="Helical" evidence="2">
    <location>
        <begin position="42"/>
        <end position="62"/>
    </location>
</feature>
<feature type="transmembrane region" description="Helical" evidence="2">
    <location>
        <begin position="136"/>
        <end position="156"/>
    </location>
</feature>
<dbReference type="Pfam" id="PF11377">
    <property type="entry name" value="DUF3180"/>
    <property type="match status" value="1"/>
</dbReference>
<feature type="transmembrane region" description="Helical" evidence="2">
    <location>
        <begin position="105"/>
        <end position="124"/>
    </location>
</feature>
<dbReference type="AlphaFoldDB" id="A0A3G8ZQ35"/>
<name>A0A3G8ZQ35_9ACTN</name>
<dbReference type="Proteomes" id="UP000268084">
    <property type="component" value="Chromosome"/>
</dbReference>
<dbReference type="EMBL" id="CP034170">
    <property type="protein sequence ID" value="AZI58915.1"/>
    <property type="molecule type" value="Genomic_DNA"/>
</dbReference>
<gene>
    <name evidence="3" type="ORF">EH165_12960</name>
</gene>
<keyword evidence="2" id="KW-1133">Transmembrane helix</keyword>
<feature type="transmembrane region" description="Helical" evidence="2">
    <location>
        <begin position="17"/>
        <end position="36"/>
    </location>
</feature>
<accession>A0A3G8ZQ35</accession>
<keyword evidence="2" id="KW-0812">Transmembrane</keyword>
<dbReference type="KEGG" id="nak:EH165_12960"/>
<evidence type="ECO:0000256" key="2">
    <source>
        <dbReference type="SAM" id="Phobius"/>
    </source>
</evidence>
<evidence type="ECO:0000313" key="3">
    <source>
        <dbReference type="EMBL" id="AZI58915.1"/>
    </source>
</evidence>
<keyword evidence="2" id="KW-0472">Membrane</keyword>